<gene>
    <name evidence="3" type="ORF">METBISCDRAFT_27599</name>
</gene>
<reference evidence="4" key="1">
    <citation type="journal article" date="2018" name="Nat. Microbiol.">
        <title>Leveraging single-cell genomics to expand the fungal tree of life.</title>
        <authorList>
            <person name="Ahrendt S.R."/>
            <person name="Quandt C.A."/>
            <person name="Ciobanu D."/>
            <person name="Clum A."/>
            <person name="Salamov A."/>
            <person name="Andreopoulos B."/>
            <person name="Cheng J.F."/>
            <person name="Woyke T."/>
            <person name="Pelin A."/>
            <person name="Henrissat B."/>
            <person name="Reynolds N.K."/>
            <person name="Benny G.L."/>
            <person name="Smith M.E."/>
            <person name="James T.Y."/>
            <person name="Grigoriev I.V."/>
        </authorList>
    </citation>
    <scope>NUCLEOTIDE SEQUENCE [LARGE SCALE GENOMIC DNA]</scope>
    <source>
        <strain evidence="4">Baker2002</strain>
    </source>
</reference>
<proteinExistence type="predicted"/>
<dbReference type="Pfam" id="PF11781">
    <property type="entry name" value="Zn_ribbon_RRN7"/>
    <property type="match status" value="1"/>
</dbReference>
<dbReference type="Pfam" id="PF20644">
    <property type="entry name" value="Rrn7_cyclin_N"/>
    <property type="match status" value="1"/>
</dbReference>
<dbReference type="AlphaFoldDB" id="A0A4V1J2Y4"/>
<dbReference type="OrthoDB" id="428577at2759"/>
<dbReference type="InterPro" id="IPR021752">
    <property type="entry name" value="TF_Rrn7_Zf"/>
</dbReference>
<dbReference type="EMBL" id="ML004464">
    <property type="protein sequence ID" value="RKP30169.1"/>
    <property type="molecule type" value="Genomic_DNA"/>
</dbReference>
<protein>
    <submittedName>
        <fullName evidence="3">Uncharacterized protein</fullName>
    </submittedName>
</protein>
<dbReference type="Proteomes" id="UP000268321">
    <property type="component" value="Unassembled WGS sequence"/>
</dbReference>
<name>A0A4V1J2Y4_9ASCO</name>
<feature type="domain" description="RRN7-type" evidence="1">
    <location>
        <begin position="6"/>
        <end position="38"/>
    </location>
</feature>
<evidence type="ECO:0000259" key="2">
    <source>
        <dbReference type="Pfam" id="PF20644"/>
    </source>
</evidence>
<organism evidence="3 4">
    <name type="scientific">Metschnikowia bicuspidata</name>
    <dbReference type="NCBI Taxonomy" id="27322"/>
    <lineage>
        <taxon>Eukaryota</taxon>
        <taxon>Fungi</taxon>
        <taxon>Dikarya</taxon>
        <taxon>Ascomycota</taxon>
        <taxon>Saccharomycotina</taxon>
        <taxon>Pichiomycetes</taxon>
        <taxon>Metschnikowiaceae</taxon>
        <taxon>Metschnikowia</taxon>
    </lineage>
</organism>
<accession>A0A4V1J2Y4</accession>
<evidence type="ECO:0000313" key="4">
    <source>
        <dbReference type="Proteomes" id="UP000268321"/>
    </source>
</evidence>
<keyword evidence="4" id="KW-1185">Reference proteome</keyword>
<feature type="domain" description="Rrn7/TAF1B N-terminal cyclin" evidence="2">
    <location>
        <begin position="152"/>
        <end position="199"/>
    </location>
</feature>
<sequence>MSQVTWIRGPVCGVDNCRSRIYRLDAGRKFCQFGHIMEDNIEMDDDDGETFVQTKRLNIQLTDTGFGSHSRASQTPAASSIVQTKSRRLHGDNGKVFVFKCLQTVLQRITPMVADHLYACMGPQKTVAVKKSLLSTVRLFWIRAIKRVFTAKTPTIVDLYAIIYLALRHLNAAPFDVAAYLHMVKTNKVPFVNATLLLPPEMIQKMPLPTSYIMLTPVNVPLDDQFYRIVFRWTKILELALVLAPLADCFHYLAYTLFKALRIPQAPTLLLIYHELIWKMTDGVFREIKGPIIGPEVQSVVAMFFVVNLYFRSSPQIVDPRQFVNHVAVGADEPPYLKNKMHKMDVREVFSLSEKDILQYCDWVYDNVVPNKHKDHEDDACDAEPMDRKLFKIFPYEKSEERASLHYDVSLLPLVPNHLSKTDLAGVRHSLVEYFCNRFGLKEKTLLDYCRRFELELLRVLRAEKFFT</sequence>
<evidence type="ECO:0000313" key="3">
    <source>
        <dbReference type="EMBL" id="RKP30169.1"/>
    </source>
</evidence>
<dbReference type="InterPro" id="IPR048540">
    <property type="entry name" value="Rrn7_cyclin_N"/>
</dbReference>
<evidence type="ECO:0000259" key="1">
    <source>
        <dbReference type="Pfam" id="PF11781"/>
    </source>
</evidence>